<feature type="domain" description="Teneurin-like YD-shell" evidence="8">
    <location>
        <begin position="1530"/>
        <end position="1773"/>
    </location>
</feature>
<reference evidence="9 10" key="1">
    <citation type="submission" date="2016-10" db="EMBL/GenBank/DDBJ databases">
        <authorList>
            <person name="de Groot N.N."/>
        </authorList>
    </citation>
    <scope>NUCLEOTIDE SEQUENCE [LARGE SCALE GENOMIC DNA]</scope>
    <source>
        <strain evidence="9 10">CGMCC 4.7037</strain>
    </source>
</reference>
<keyword evidence="6" id="KW-0812">Transmembrane</keyword>
<dbReference type="Proteomes" id="UP000236732">
    <property type="component" value="Unassembled WGS sequence"/>
</dbReference>
<evidence type="ECO:0000256" key="5">
    <source>
        <dbReference type="SAM" id="MobiDB-lite"/>
    </source>
</evidence>
<feature type="region of interest" description="Disordered" evidence="5">
    <location>
        <begin position="1182"/>
        <end position="1201"/>
    </location>
</feature>
<keyword evidence="4" id="KW-0843">Virulence</keyword>
<dbReference type="Pfam" id="PF03534">
    <property type="entry name" value="SpvB"/>
    <property type="match status" value="1"/>
</dbReference>
<dbReference type="InterPro" id="IPR031325">
    <property type="entry name" value="RHS_repeat"/>
</dbReference>
<sequence>MPQTRWRSWSIAILSGLFIVLMASTPAGATPAQIVDAMALAAPVRPSDPDEVEPVPGEDFVPPAARPDPEAKFARRPAAKADWPAAGAAEVTLPAAQTRRAGSLPVWVAPTGQPGPAKVKVAIQDRAVAEKAGVAGLLLSVERADGRAGRGPVTVTVDYSAFRGAYGGDWASRLRLSPAPGDTTPVTAVRNDVKAGTVSAQVTIGGTASTLALSAAAEGSKGDYKATSLAPSGMWQVSTQSGDFSWSYPIRTPPVPGELAPGLSLSYSSGAVDGRTVSTNNQPSWIGEGWNLTPGYIERSYKSCAEDLDGNNGKTKTGDMCWETDNATMSFGKISGRMVFANNVWRPKSDDGTRVEHLVRNDPQVNGDDNGEYWKVTTTDGTQYFFGLNRLPGWATGRATTQSTWTMPVFGNDTDEPCRAATFAASACKQAYRWNLDYVVDAHGNSMTYFYSPETNKYAQNKGQTTATYERGGTLARIEYGTRTGQEYSGHAPARVMFEPADRCLPDQTCATHTSAVWPDVPWDADCATATCGDKQSPTFWSTKRLSKITTQVSSGGGAYRDVDRWDFAHVYPPANDGTEDRSLWLNGITHTGLAKSPQIALGAVGFDGTMMPNRVNYSTDGGLPALNKPRITRITSESGSATDVSYMPAECAQGNLPAAAETNTKRCFPVKWAMPPASEPVNDWFHKYVVATVVEDDLLTDAKDMVTRYEYDEVKGGAWAYGDDPLVEEKKRTWSDWRGYERVVVRQGDPANDENKPVTRTEYLHFRGMNGDRLNPAGGTKPVKVEDSTGVEIDDDEPLSGFLREEITYDGDTPLTTEINEPVTRLTATQGTFKAYQVETKRVETRERRADGTELVTRQDKTYDQYGNETQVHDHGDITKTDDDQCTTTTYVHNPEKSLFGFPSTATTVGVACGATPSYPDDVISDTRLSYDGRAAGEPPLKGDVTRSEEAKAYTGGTPGYLVTEVSVFDGYGRKTESKDKLERATSTAYKEVNGLTTEAAATNAAGQVATTTFDPAWGSPLAEVDRGGRKTSLTYDALGRLVKVYKPGRTEADGDPNVAYEYGVNRGGGPNWTRTSTLRANGNQVVGYQLLDGFLRPRQTQEPSPGGGRIVTDTLYDSRGLVSVTRPAYHATGDPGTALHSLVNTDAAKLPPANVTTYDGAERKTAEIYFEHNAERWRTTTSHGPDWVTTIPPRGGTVTTKRTDVRDRVIALEQHPGSGAPEVTRYAYTKGGDLAKVTDAAGNVWRHTYDVLGRRIKSEDPDKGTSTMTYDEADQLLTTTDARGKTVASVYDRLGRVVETRLGSATGTLLTKVVYDKDDLVSSTRYVGGHAYTSEITGFDAAGRPKGTKVTIPGVEGLAAEYTTTMTYAADGSLDTKTVPKLGDLDAETLDYDYNELGRLTTLKNDEETFYLSGTTYTQLGETSQQQLGAGAKKLWRTTYYEEGTRRVSETLTEREQAGRVAVNDLTYGYDDAGNVRRITDSTAGQAKDTQCFNVDHLRRVTEAWTQTDDTCPATPSAIGGPAPYWHQYTYDLIGNRKAKTVKGVAGAADVTTTYSYPQPGDGVVRPHAVTATSGATGGSHAYDAAGNATGRPGPGGTQTLAWDDEGLLTSVTAGGRTTSYLYDAGGEQLIRRDPGSETLFVGDGEVKLNLATGSKTGTRYYDGLGTRTGDGLIWTVDDHHGTSQVAVNATTLAVTTRRMDLFGNPRGTISNWPAGSRGFVGGTLNPGTGLTRLGAREYDPASGTFVSVDPIIDPYDPQQMNAYAYANNNPATMSDPDGQIYLEGDHGRKTIYNKPKPKPKKPKKPKKPIAHLRDFGARCEGGRDYCRNLPRIVAQKRAARSRAAQHDWNGAGGPRGRIGGYNSKPIPYTKPKPKDEGCHGFWGCIGSGLEALGGAMHDGAMALGSAAKWVGQNFGTVIGVAGFGICIFATAGLCTVAGAVTMGISFMGNAYDCASDPSWGRCLQDGAHILVDVVSWRMGGPAMRSPVKSPNPHTGARQLPFGQAARRPDYRSAVGAHMVTVTGRQMGGWMVGSTWGISTGEQWHDPLGSG</sequence>
<comment type="subcellular location">
    <subcellularLocation>
        <location evidence="1">Secreted</location>
    </subcellularLocation>
</comment>
<gene>
    <name evidence="9" type="ORF">SAMN05444920_118191</name>
</gene>
<feature type="chain" id="PRO_5009297406" evidence="7">
    <location>
        <begin position="30"/>
        <end position="2053"/>
    </location>
</feature>
<dbReference type="NCBIfam" id="TIGR03696">
    <property type="entry name" value="Rhs_assc_core"/>
    <property type="match status" value="1"/>
</dbReference>
<keyword evidence="10" id="KW-1185">Reference proteome</keyword>
<evidence type="ECO:0000256" key="6">
    <source>
        <dbReference type="SAM" id="Phobius"/>
    </source>
</evidence>
<feature type="signal peptide" evidence="7">
    <location>
        <begin position="1"/>
        <end position="29"/>
    </location>
</feature>
<dbReference type="GO" id="GO:0005737">
    <property type="term" value="C:cytoplasm"/>
    <property type="evidence" value="ECO:0007669"/>
    <property type="project" value="InterPro"/>
</dbReference>
<keyword evidence="6" id="KW-0472">Membrane</keyword>
<keyword evidence="7" id="KW-0732">Signal</keyword>
<dbReference type="InterPro" id="IPR056823">
    <property type="entry name" value="TEN-like_YD-shell"/>
</dbReference>
<evidence type="ECO:0000313" key="10">
    <source>
        <dbReference type="Proteomes" id="UP000236732"/>
    </source>
</evidence>
<feature type="transmembrane region" description="Helical" evidence="6">
    <location>
        <begin position="1920"/>
        <end position="1943"/>
    </location>
</feature>
<dbReference type="Gene3D" id="2.180.10.10">
    <property type="entry name" value="RHS repeat-associated core"/>
    <property type="match status" value="2"/>
</dbReference>
<keyword evidence="3" id="KW-0677">Repeat</keyword>
<proteinExistence type="predicted"/>
<organism evidence="9 10">
    <name type="scientific">Nonomuraea solani</name>
    <dbReference type="NCBI Taxonomy" id="1144553"/>
    <lineage>
        <taxon>Bacteria</taxon>
        <taxon>Bacillati</taxon>
        <taxon>Actinomycetota</taxon>
        <taxon>Actinomycetes</taxon>
        <taxon>Streptosporangiales</taxon>
        <taxon>Streptosporangiaceae</taxon>
        <taxon>Nonomuraea</taxon>
    </lineage>
</organism>
<dbReference type="Pfam" id="PF05593">
    <property type="entry name" value="RHS_repeat"/>
    <property type="match status" value="2"/>
</dbReference>
<evidence type="ECO:0000256" key="4">
    <source>
        <dbReference type="ARBA" id="ARBA00023026"/>
    </source>
</evidence>
<evidence type="ECO:0000313" key="9">
    <source>
        <dbReference type="EMBL" id="SEH01002.1"/>
    </source>
</evidence>
<accession>A0A1H6ET70</accession>
<feature type="region of interest" description="Disordered" evidence="5">
    <location>
        <begin position="1846"/>
        <end position="1866"/>
    </location>
</feature>
<dbReference type="InterPro" id="IPR003284">
    <property type="entry name" value="Sal_SpvB"/>
</dbReference>
<keyword evidence="2" id="KW-0964">Secreted</keyword>
<feature type="region of interest" description="Disordered" evidence="5">
    <location>
        <begin position="45"/>
        <end position="79"/>
    </location>
</feature>
<evidence type="ECO:0000256" key="2">
    <source>
        <dbReference type="ARBA" id="ARBA00022525"/>
    </source>
</evidence>
<dbReference type="PANTHER" id="PTHR32305">
    <property type="match status" value="1"/>
</dbReference>
<dbReference type="GO" id="GO:0005576">
    <property type="term" value="C:extracellular region"/>
    <property type="evidence" value="ECO:0007669"/>
    <property type="project" value="UniProtKB-SubCell"/>
</dbReference>
<dbReference type="NCBIfam" id="TIGR01643">
    <property type="entry name" value="YD_repeat_2x"/>
    <property type="match status" value="4"/>
</dbReference>
<dbReference type="EMBL" id="FNVT01000018">
    <property type="protein sequence ID" value="SEH01002.1"/>
    <property type="molecule type" value="Genomic_DNA"/>
</dbReference>
<dbReference type="Pfam" id="PF25023">
    <property type="entry name" value="TEN_YD-shell"/>
    <property type="match status" value="1"/>
</dbReference>
<dbReference type="PANTHER" id="PTHR32305:SF17">
    <property type="entry name" value="TRNA NUCLEASE WAPA"/>
    <property type="match status" value="1"/>
</dbReference>
<protein>
    <submittedName>
        <fullName evidence="9">RHS repeat-associated core domain-containing protein</fullName>
    </submittedName>
</protein>
<evidence type="ECO:0000259" key="8">
    <source>
        <dbReference type="Pfam" id="PF25023"/>
    </source>
</evidence>
<dbReference type="InterPro" id="IPR050708">
    <property type="entry name" value="T6SS_VgrG/RHS"/>
</dbReference>
<feature type="region of interest" description="Disordered" evidence="5">
    <location>
        <begin position="1986"/>
        <end position="2010"/>
    </location>
</feature>
<feature type="compositionally biased region" description="Gly residues" evidence="5">
    <location>
        <begin position="1853"/>
        <end position="1862"/>
    </location>
</feature>
<dbReference type="InterPro" id="IPR006530">
    <property type="entry name" value="YD"/>
</dbReference>
<evidence type="ECO:0000256" key="1">
    <source>
        <dbReference type="ARBA" id="ARBA00004613"/>
    </source>
</evidence>
<evidence type="ECO:0000256" key="7">
    <source>
        <dbReference type="SAM" id="SignalP"/>
    </source>
</evidence>
<name>A0A1H6ET70_9ACTN</name>
<dbReference type="InterPro" id="IPR022385">
    <property type="entry name" value="Rhs_assc_core"/>
</dbReference>
<keyword evidence="6" id="KW-1133">Transmembrane helix</keyword>
<evidence type="ECO:0000256" key="3">
    <source>
        <dbReference type="ARBA" id="ARBA00022737"/>
    </source>
</evidence>